<organism evidence="4 5">
    <name type="scientific">Photobacterium leiognathi subsp. mandapamensis</name>
    <name type="common">Photobacterium mandapamensis</name>
    <dbReference type="NCBI Taxonomy" id="48408"/>
    <lineage>
        <taxon>Bacteria</taxon>
        <taxon>Pseudomonadati</taxon>
        <taxon>Pseudomonadota</taxon>
        <taxon>Gammaproteobacteria</taxon>
        <taxon>Vibrionales</taxon>
        <taxon>Vibrionaceae</taxon>
        <taxon>Photobacterium</taxon>
    </lineage>
</organism>
<evidence type="ECO:0000256" key="1">
    <source>
        <dbReference type="ARBA" id="ARBA00023002"/>
    </source>
</evidence>
<protein>
    <submittedName>
        <fullName evidence="4">Nitrite reductase (NAD(P)H) small subunit</fullName>
    </submittedName>
</protein>
<evidence type="ECO:0000313" key="4">
    <source>
        <dbReference type="EMBL" id="PSV07103.1"/>
    </source>
</evidence>
<reference evidence="4 5" key="1">
    <citation type="submission" date="2018-03" db="EMBL/GenBank/DDBJ databases">
        <title>Whole genome sequencing of Histamine producing bacteria.</title>
        <authorList>
            <person name="Butler K."/>
        </authorList>
    </citation>
    <scope>NUCLEOTIDE SEQUENCE [LARGE SCALE GENOMIC DNA]</scope>
    <source>
        <strain evidence="4 5">Res.4.1</strain>
    </source>
</reference>
<dbReference type="PROSITE" id="PS51300">
    <property type="entry name" value="NIRD"/>
    <property type="match status" value="1"/>
</dbReference>
<name>A0A2T3KPZ4_PHOLD</name>
<dbReference type="AlphaFoldDB" id="A0A2T3KPZ4"/>
<dbReference type="Pfam" id="PF13806">
    <property type="entry name" value="Rieske_2"/>
    <property type="match status" value="1"/>
</dbReference>
<dbReference type="RefSeq" id="WP_107186137.1">
    <property type="nucleotide sequence ID" value="NZ_JAWQGC010000001.1"/>
</dbReference>
<gene>
    <name evidence="4" type="primary">nirD</name>
    <name evidence="4" type="ORF">C0W93_19850</name>
</gene>
<feature type="domain" description="Rieske-like [2Fe-2S]" evidence="3">
    <location>
        <begin position="16"/>
        <end position="120"/>
    </location>
</feature>
<dbReference type="InterPro" id="IPR012748">
    <property type="entry name" value="Rieske-like_NirD"/>
</dbReference>
<dbReference type="Gene3D" id="2.102.10.10">
    <property type="entry name" value="Rieske [2Fe-2S] iron-sulphur domain"/>
    <property type="match status" value="1"/>
</dbReference>
<evidence type="ECO:0000313" key="5">
    <source>
        <dbReference type="Proteomes" id="UP000240530"/>
    </source>
</evidence>
<dbReference type="InterPro" id="IPR036922">
    <property type="entry name" value="Rieske_2Fe-2S_sf"/>
</dbReference>
<dbReference type="GO" id="GO:0008942">
    <property type="term" value="F:nitrite reductase [NAD(P)H] activity"/>
    <property type="evidence" value="ECO:0007669"/>
    <property type="project" value="InterPro"/>
</dbReference>
<keyword evidence="2" id="KW-0534">Nitrate assimilation</keyword>
<evidence type="ECO:0000256" key="2">
    <source>
        <dbReference type="ARBA" id="ARBA00023063"/>
    </source>
</evidence>
<evidence type="ECO:0000259" key="3">
    <source>
        <dbReference type="Pfam" id="PF13806"/>
    </source>
</evidence>
<dbReference type="CDD" id="cd03529">
    <property type="entry name" value="Rieske_NirD"/>
    <property type="match status" value="1"/>
</dbReference>
<accession>A0A2T3KPZ4</accession>
<dbReference type="EMBL" id="PYNS01000034">
    <property type="protein sequence ID" value="PSV07103.1"/>
    <property type="molecule type" value="Genomic_DNA"/>
</dbReference>
<dbReference type="NCBIfam" id="TIGR02378">
    <property type="entry name" value="nirD_assim_sml"/>
    <property type="match status" value="1"/>
</dbReference>
<dbReference type="SUPFAM" id="SSF50022">
    <property type="entry name" value="ISP domain"/>
    <property type="match status" value="1"/>
</dbReference>
<dbReference type="GO" id="GO:0051537">
    <property type="term" value="F:2 iron, 2 sulfur cluster binding"/>
    <property type="evidence" value="ECO:0007669"/>
    <property type="project" value="InterPro"/>
</dbReference>
<keyword evidence="1" id="KW-0560">Oxidoreductase</keyword>
<dbReference type="GO" id="GO:0042128">
    <property type="term" value="P:nitrate assimilation"/>
    <property type="evidence" value="ECO:0007669"/>
    <property type="project" value="UniProtKB-KW"/>
</dbReference>
<dbReference type="InterPro" id="IPR017881">
    <property type="entry name" value="NirD"/>
</dbReference>
<sequence length="124" mass="14257">MSQLTIEPELLKSDRRWVKICHKDELVPNLGVTALINQQQVALYYLPNHEQTAYAIDNWDPIAKAYVMSRGIIGDQDGVLCIASPLLKQHFALATGQCIENPMFALRVWDTCWHNDELWINIEH</sequence>
<dbReference type="PANTHER" id="PTHR40562:SF1">
    <property type="entry name" value="NITRITE REDUCTASE (NADH) SMALL SUBUNIT"/>
    <property type="match status" value="1"/>
</dbReference>
<proteinExistence type="predicted"/>
<dbReference type="PANTHER" id="PTHR40562">
    <property type="match status" value="1"/>
</dbReference>
<dbReference type="Proteomes" id="UP000240530">
    <property type="component" value="Unassembled WGS sequence"/>
</dbReference>
<comment type="caution">
    <text evidence="4">The sequence shown here is derived from an EMBL/GenBank/DDBJ whole genome shotgun (WGS) entry which is preliminary data.</text>
</comment>